<gene>
    <name evidence="3" type="ORF">FA869_13255</name>
</gene>
<dbReference type="RefSeq" id="WP_136869767.1">
    <property type="nucleotide sequence ID" value="NZ_SWAV01000004.1"/>
</dbReference>
<dbReference type="SUPFAM" id="SSF53756">
    <property type="entry name" value="UDP-Glycosyltransferase/glycogen phosphorylase"/>
    <property type="match status" value="1"/>
</dbReference>
<keyword evidence="3" id="KW-0808">Transferase</keyword>
<reference evidence="3 4" key="1">
    <citation type="submission" date="2019-04" db="EMBL/GenBank/DDBJ databases">
        <title>Crypto-aerobic microbial life in anoxic (sulfidic) marine sediments.</title>
        <authorList>
            <person name="Bhattacharya S."/>
            <person name="Roy C."/>
            <person name="Mondal N."/>
            <person name="Sarkar J."/>
            <person name="Mandal S."/>
            <person name="Rameez M.J."/>
            <person name="Ghosh W."/>
        </authorList>
    </citation>
    <scope>NUCLEOTIDE SEQUENCE [LARGE SCALE GENOMIC DNA]</scope>
    <source>
        <strain evidence="3 4">SBBB</strain>
    </source>
</reference>
<name>A0A4U0YGE9_9GAMM</name>
<protein>
    <submittedName>
        <fullName evidence="3">Glycosyltransferase</fullName>
    </submittedName>
</protein>
<dbReference type="GO" id="GO:0016740">
    <property type="term" value="F:transferase activity"/>
    <property type="evidence" value="ECO:0007669"/>
    <property type="project" value="UniProtKB-KW"/>
</dbReference>
<feature type="domain" description="Glycosyltransferase 2-like" evidence="2">
    <location>
        <begin position="263"/>
        <end position="389"/>
    </location>
</feature>
<dbReference type="InterPro" id="IPR029044">
    <property type="entry name" value="Nucleotide-diphossugar_trans"/>
</dbReference>
<feature type="coiled-coil region" evidence="1">
    <location>
        <begin position="20"/>
        <end position="61"/>
    </location>
</feature>
<dbReference type="EMBL" id="SWAV01000004">
    <property type="protein sequence ID" value="TKA91002.1"/>
    <property type="molecule type" value="Genomic_DNA"/>
</dbReference>
<keyword evidence="1" id="KW-0175">Coiled coil</keyword>
<evidence type="ECO:0000313" key="4">
    <source>
        <dbReference type="Proteomes" id="UP000305198"/>
    </source>
</evidence>
<dbReference type="PANTHER" id="PTHR43685">
    <property type="entry name" value="GLYCOSYLTRANSFERASE"/>
    <property type="match status" value="1"/>
</dbReference>
<dbReference type="Proteomes" id="UP000305198">
    <property type="component" value="Unassembled WGS sequence"/>
</dbReference>
<dbReference type="AlphaFoldDB" id="A0A4U0YGE9"/>
<dbReference type="InterPro" id="IPR050834">
    <property type="entry name" value="Glycosyltransf_2"/>
</dbReference>
<dbReference type="InterPro" id="IPR001173">
    <property type="entry name" value="Glyco_trans_2-like"/>
</dbReference>
<sequence>MTNKYPDEHTAIRSGLPSYEKKMRLELADLRREKDELERELSVLKNNLSAAENQVRVVQSSAAYRIGILIINSRSIRGLVRLPWRLYKIFVEYRKSRRIVNEDSPEGVEVFNVPEDNRADFKRVWVGAANSTGSSEVPFTGIGDDTVEAVVAASGAQGTLVFSLPFENGIPPFDLSLEVTVSLIEVTEKGEHNAQEISGPISGYLGCNPFLGENPLALFFAYQLSSAETKSVTVRLSFTGGGDPAVVMQLPALRYRVYTPGISVILPSYMGINTLGRCLESLKEQSLGFDDFEVIAILNGPDDGTESWLQEYIKKNQALNLNVIKSSFSGASIARNRGIEAAAREYVTFIDDDDYVSPNYLEALLAASAPEQMALATVIDIDGSGQECDNRINQQLENARSYSSCSYNDVSSVLTMNACKSLPTFLAAQLRYDADMKSGEDVCFFSRYLGRYSPKLSLQPVVAKATYYRVLSENSVSRKPHSFAFNVEERLAVMQSIDSCLPFVSGAYKRAFLTSKISAQSNFVRTYLESNRDEIGRYATLLQGVSIVSEYDKRIAASLSEVLVYSYCFAPYLDTAGIVMAKRIQALGKPVDVVCNSMNGIRKVDRRLDHITAGLVGRKIVMKGRPSFSGWPEVKQFAVEANKAAENLEKNRPPYKEIYSRAMWVASHFAAALHKLRQPEVFWRAEFSDPLLKDVQGADREMVLDIAWLKRAGFYDALKSKGITPPETDNLFAWGETLAYALADEIIFTNSNQLTYMLGYCDLPSEAIEDVRKRSVISHHPTLPALFYNVADPDYEVDEDCINIAYFGSFYATRGLGEVFRALDGVVRDGVVRIKLHVFTSNGQDAIREASGLGVSDYIVVNEYVGFYEFLALTNKFDCLLVGDANTTGLKAINPYLPSKLSDYLGSGSAIWALCEKGSVLHEIASSDDSGRMIVSYCDDHASHVMALKLIQQRLDG</sequence>
<accession>A0A4U0YGE9</accession>
<comment type="caution">
    <text evidence="3">The sequence shown here is derived from an EMBL/GenBank/DDBJ whole genome shotgun (WGS) entry which is preliminary data.</text>
</comment>
<evidence type="ECO:0000259" key="2">
    <source>
        <dbReference type="Pfam" id="PF00535"/>
    </source>
</evidence>
<evidence type="ECO:0000256" key="1">
    <source>
        <dbReference type="SAM" id="Coils"/>
    </source>
</evidence>
<dbReference type="SUPFAM" id="SSF53448">
    <property type="entry name" value="Nucleotide-diphospho-sugar transferases"/>
    <property type="match status" value="1"/>
</dbReference>
<organism evidence="3 4">
    <name type="scientific">Halopseudomonas bauzanensis</name>
    <dbReference type="NCBI Taxonomy" id="653930"/>
    <lineage>
        <taxon>Bacteria</taxon>
        <taxon>Pseudomonadati</taxon>
        <taxon>Pseudomonadota</taxon>
        <taxon>Gammaproteobacteria</taxon>
        <taxon>Pseudomonadales</taxon>
        <taxon>Pseudomonadaceae</taxon>
        <taxon>Halopseudomonas</taxon>
    </lineage>
</organism>
<dbReference type="Pfam" id="PF00535">
    <property type="entry name" value="Glycos_transf_2"/>
    <property type="match status" value="1"/>
</dbReference>
<dbReference type="PANTHER" id="PTHR43685:SF2">
    <property type="entry name" value="GLYCOSYLTRANSFERASE 2-LIKE DOMAIN-CONTAINING PROTEIN"/>
    <property type="match status" value="1"/>
</dbReference>
<dbReference type="CDD" id="cd00761">
    <property type="entry name" value="Glyco_tranf_GTA_type"/>
    <property type="match status" value="1"/>
</dbReference>
<dbReference type="Gene3D" id="3.90.550.10">
    <property type="entry name" value="Spore Coat Polysaccharide Biosynthesis Protein SpsA, Chain A"/>
    <property type="match status" value="1"/>
</dbReference>
<evidence type="ECO:0000313" key="3">
    <source>
        <dbReference type="EMBL" id="TKA91002.1"/>
    </source>
</evidence>
<proteinExistence type="predicted"/>